<dbReference type="GO" id="GO:0005840">
    <property type="term" value="C:ribosome"/>
    <property type="evidence" value="ECO:0007669"/>
    <property type="project" value="UniProtKB-KW"/>
</dbReference>
<dbReference type="InterPro" id="IPR036823">
    <property type="entry name" value="Ribosomal_uS7_dom_sf"/>
</dbReference>
<dbReference type="RefSeq" id="NP_066499.1">
    <property type="nucleotide sequence ID" value="NC_002573.1"/>
</dbReference>
<dbReference type="Pfam" id="PF00177">
    <property type="entry name" value="Ribosomal_S7"/>
    <property type="match status" value="1"/>
</dbReference>
<evidence type="ECO:0000256" key="3">
    <source>
        <dbReference type="ARBA" id="ARBA00023274"/>
    </source>
</evidence>
<comment type="similarity">
    <text evidence="1">Belongs to the universal ribosomal protein uS7 family.</text>
</comment>
<keyword evidence="2 6" id="KW-0689">Ribosomal protein</keyword>
<evidence type="ECO:0000259" key="5">
    <source>
        <dbReference type="Pfam" id="PF00177"/>
    </source>
</evidence>
<organism evidence="6">
    <name type="scientific">Naegleria gruberi</name>
    <name type="common">Amoeba</name>
    <dbReference type="NCBI Taxonomy" id="5762"/>
    <lineage>
        <taxon>Eukaryota</taxon>
        <taxon>Discoba</taxon>
        <taxon>Heterolobosea</taxon>
        <taxon>Tetramitia</taxon>
        <taxon>Eutetramitia</taxon>
        <taxon>Vahlkampfiidae</taxon>
        <taxon>Naegleria</taxon>
    </lineage>
</organism>
<keyword evidence="3" id="KW-0687">Ribonucleoprotein</keyword>
<accession>Q9G8S7</accession>
<evidence type="ECO:0000256" key="4">
    <source>
        <dbReference type="SAM" id="Phobius"/>
    </source>
</evidence>
<keyword evidence="4" id="KW-0812">Transmembrane</keyword>
<reference evidence="6" key="1">
    <citation type="submission" date="2000-07" db="EMBL/GenBank/DDBJ databases">
        <title>The mitochondrial genome of the supposedly primitive protist, Naegleria gruberi.</title>
        <authorList>
            <person name="Burger G."/>
            <person name="Lang B.F."/>
            <person name="Nerad T.A."/>
            <person name="Gray M.W."/>
        </authorList>
    </citation>
    <scope>NUCLEOTIDE SEQUENCE</scope>
</reference>
<keyword evidence="4" id="KW-1133">Transmembrane helix</keyword>
<feature type="transmembrane region" description="Helical" evidence="4">
    <location>
        <begin position="217"/>
        <end position="236"/>
    </location>
</feature>
<dbReference type="Gene3D" id="1.10.455.10">
    <property type="entry name" value="Ribosomal protein S7 domain"/>
    <property type="match status" value="1"/>
</dbReference>
<evidence type="ECO:0000256" key="1">
    <source>
        <dbReference type="ARBA" id="ARBA00007151"/>
    </source>
</evidence>
<name>Q9G8S7_NAEGR</name>
<geneLocation type="mitochondrion" evidence="6"/>
<sequence>MFNYLLNKSKKKKVVRTNLFSLPLKKKHKLKLRINRPKLNIKKYSSFDYFYWKYIYGDFVISKFINFLVKSGHKNRAIKLFFKALLNLKNKFGINPILLIKYIVLKRNVLHKVTKKKVKQKTFYSLRLLDFEKQISNTIKKIMELIFFLKNKKKIRLWQSIFLVLLNFSILKNKKKNTAPFSYDSLNFNINVSKVLRTFSLLRFFKQVRNKFLRLYVSLKGSVFLMNKVFIFFYRFKKYLGKNLNSVSLSDLPSILHLLSFNKNLYFYLTCMKYRLAILNSIFVDKLQKYREKLKNFFFSFRRLKNRHLLNRIDLFRKRKYKKRMLLRNKTLLRSKYKQHFLTRFFFKDLSDLKKASKSKNSFLNFKLRNKKRKELSMGTRIHNKHDVRLRHRKIFFRVSKYGQIKK</sequence>
<proteinExistence type="inferred from homology"/>
<dbReference type="InterPro" id="IPR023798">
    <property type="entry name" value="Ribosomal_uS7_dom"/>
</dbReference>
<evidence type="ECO:0000256" key="2">
    <source>
        <dbReference type="ARBA" id="ARBA00022980"/>
    </source>
</evidence>
<dbReference type="EMBL" id="AF288092">
    <property type="protein sequence ID" value="AAG17777.1"/>
    <property type="molecule type" value="Genomic_DNA"/>
</dbReference>
<evidence type="ECO:0000313" key="6">
    <source>
        <dbReference type="EMBL" id="AAG17777.1"/>
    </source>
</evidence>
<keyword evidence="6" id="KW-0496">Mitochondrion</keyword>
<dbReference type="GeneID" id="800722"/>
<dbReference type="GO" id="GO:1990904">
    <property type="term" value="C:ribonucleoprotein complex"/>
    <property type="evidence" value="ECO:0007669"/>
    <property type="project" value="UniProtKB-KW"/>
</dbReference>
<feature type="domain" description="Small ribosomal subunit protein uS7" evidence="5">
    <location>
        <begin position="55"/>
        <end position="119"/>
    </location>
</feature>
<keyword evidence="4" id="KW-0472">Membrane</keyword>
<feature type="transmembrane region" description="Helical" evidence="4">
    <location>
        <begin position="155"/>
        <end position="171"/>
    </location>
</feature>
<dbReference type="SUPFAM" id="SSF47973">
    <property type="entry name" value="Ribosomal protein S7"/>
    <property type="match status" value="1"/>
</dbReference>
<gene>
    <name evidence="6" type="primary">rps7</name>
</gene>
<protein>
    <submittedName>
        <fullName evidence="6">Ribosomal protein S7</fullName>
    </submittedName>
</protein>
<dbReference type="AlphaFoldDB" id="Q9G8S7"/>